<dbReference type="GO" id="GO:0006281">
    <property type="term" value="P:DNA repair"/>
    <property type="evidence" value="ECO:0007669"/>
    <property type="project" value="TreeGrafter"/>
</dbReference>
<sequence>MATDATGRPAVLFDIDGTLVDSNYLHIQAWSESFEVLGTPVDTWRIHRAIGLDSKKLLAALLGDRVDELGDDAKEQHKARYEGLGDRLRLFQGTRELLREVARRGLQVVLATSAPQNELELLLPLLDADEWISVVTSDEDIETAKPEPDILEVALERAGVSADRAVMIGDSIWDGQSADKAGITFLGVRSGGVAEEELRSAKAVDVFDSPDDILRHLDDGPIGRLLGD</sequence>
<dbReference type="SFLD" id="SFLDS00003">
    <property type="entry name" value="Haloacid_Dehalogenase"/>
    <property type="match status" value="1"/>
</dbReference>
<comment type="caution">
    <text evidence="1">The sequence shown here is derived from an EMBL/GenBank/DDBJ whole genome shotgun (WGS) entry which is preliminary data.</text>
</comment>
<dbReference type="InterPro" id="IPR050155">
    <property type="entry name" value="HAD-like_hydrolase_sf"/>
</dbReference>
<dbReference type="Gene3D" id="1.10.150.240">
    <property type="entry name" value="Putative phosphatase, domain 2"/>
    <property type="match status" value="1"/>
</dbReference>
<organism evidence="1 2">
    <name type="scientific">Nakamurella endophytica</name>
    <dbReference type="NCBI Taxonomy" id="1748367"/>
    <lineage>
        <taxon>Bacteria</taxon>
        <taxon>Bacillati</taxon>
        <taxon>Actinomycetota</taxon>
        <taxon>Actinomycetes</taxon>
        <taxon>Nakamurellales</taxon>
        <taxon>Nakamurellaceae</taxon>
        <taxon>Nakamurella</taxon>
    </lineage>
</organism>
<dbReference type="NCBIfam" id="TIGR01509">
    <property type="entry name" value="HAD-SF-IA-v3"/>
    <property type="match status" value="1"/>
</dbReference>
<dbReference type="AlphaFoldDB" id="A0A917SVV1"/>
<dbReference type="InterPro" id="IPR006439">
    <property type="entry name" value="HAD-SF_hydro_IA"/>
</dbReference>
<dbReference type="GO" id="GO:0005829">
    <property type="term" value="C:cytosol"/>
    <property type="evidence" value="ECO:0007669"/>
    <property type="project" value="TreeGrafter"/>
</dbReference>
<dbReference type="SFLD" id="SFLDG01135">
    <property type="entry name" value="C1.5.6:_HAD__Beta-PGM__Phospha"/>
    <property type="match status" value="1"/>
</dbReference>
<gene>
    <name evidence="1" type="ORF">GCM10011594_17350</name>
</gene>
<dbReference type="GO" id="GO:0008967">
    <property type="term" value="F:phosphoglycolate phosphatase activity"/>
    <property type="evidence" value="ECO:0007669"/>
    <property type="project" value="TreeGrafter"/>
</dbReference>
<proteinExistence type="predicted"/>
<dbReference type="Proteomes" id="UP000655208">
    <property type="component" value="Unassembled WGS sequence"/>
</dbReference>
<dbReference type="SUPFAM" id="SSF56784">
    <property type="entry name" value="HAD-like"/>
    <property type="match status" value="1"/>
</dbReference>
<dbReference type="RefSeq" id="WP_188941116.1">
    <property type="nucleotide sequence ID" value="NZ_BMNA01000003.1"/>
</dbReference>
<dbReference type="NCBIfam" id="TIGR01549">
    <property type="entry name" value="HAD-SF-IA-v1"/>
    <property type="match status" value="1"/>
</dbReference>
<dbReference type="PANTHER" id="PTHR43434:SF16">
    <property type="entry name" value="BLL8046 PROTEIN"/>
    <property type="match status" value="1"/>
</dbReference>
<dbReference type="InterPro" id="IPR023198">
    <property type="entry name" value="PGP-like_dom2"/>
</dbReference>
<evidence type="ECO:0000313" key="2">
    <source>
        <dbReference type="Proteomes" id="UP000655208"/>
    </source>
</evidence>
<evidence type="ECO:0000313" key="1">
    <source>
        <dbReference type="EMBL" id="GGL97996.1"/>
    </source>
</evidence>
<dbReference type="Gene3D" id="3.40.50.1000">
    <property type="entry name" value="HAD superfamily/HAD-like"/>
    <property type="match status" value="1"/>
</dbReference>
<dbReference type="InterPro" id="IPR023214">
    <property type="entry name" value="HAD_sf"/>
</dbReference>
<dbReference type="SFLD" id="SFLDG01129">
    <property type="entry name" value="C1.5:_HAD__Beta-PGM__Phosphata"/>
    <property type="match status" value="1"/>
</dbReference>
<reference evidence="1" key="1">
    <citation type="journal article" date="2014" name="Int. J. Syst. Evol. Microbiol.">
        <title>Complete genome sequence of Corynebacterium casei LMG S-19264T (=DSM 44701T), isolated from a smear-ripened cheese.</title>
        <authorList>
            <consortium name="US DOE Joint Genome Institute (JGI-PGF)"/>
            <person name="Walter F."/>
            <person name="Albersmeier A."/>
            <person name="Kalinowski J."/>
            <person name="Ruckert C."/>
        </authorList>
    </citation>
    <scope>NUCLEOTIDE SEQUENCE</scope>
    <source>
        <strain evidence="1">CGMCC 4.7308</strain>
    </source>
</reference>
<dbReference type="EMBL" id="BMNA01000003">
    <property type="protein sequence ID" value="GGL97996.1"/>
    <property type="molecule type" value="Genomic_DNA"/>
</dbReference>
<dbReference type="InterPro" id="IPR041492">
    <property type="entry name" value="HAD_2"/>
</dbReference>
<reference evidence="1" key="2">
    <citation type="submission" date="2020-09" db="EMBL/GenBank/DDBJ databases">
        <authorList>
            <person name="Sun Q."/>
            <person name="Zhou Y."/>
        </authorList>
    </citation>
    <scope>NUCLEOTIDE SEQUENCE</scope>
    <source>
        <strain evidence="1">CGMCC 4.7308</strain>
    </source>
</reference>
<protein>
    <submittedName>
        <fullName evidence="1">Haloacid dehalogenase</fullName>
    </submittedName>
</protein>
<dbReference type="Pfam" id="PF13419">
    <property type="entry name" value="HAD_2"/>
    <property type="match status" value="1"/>
</dbReference>
<name>A0A917SVV1_9ACTN</name>
<dbReference type="InterPro" id="IPR036412">
    <property type="entry name" value="HAD-like_sf"/>
</dbReference>
<keyword evidence="2" id="KW-1185">Reference proteome</keyword>
<dbReference type="PANTHER" id="PTHR43434">
    <property type="entry name" value="PHOSPHOGLYCOLATE PHOSPHATASE"/>
    <property type="match status" value="1"/>
</dbReference>
<accession>A0A917SVV1</accession>